<sequence>MEIPSFFHSQSSFLFDHIDDSLPCPPKFLPSSATETNLGYLQWLSRDQALITLINATLSPSALAHVALEKRHSSNT</sequence>
<dbReference type="Gramene" id="MELO3C033687.2.1">
    <property type="protein sequence ID" value="MELO3C033687.2.1"/>
    <property type="gene ID" value="MELO3C033687.2"/>
</dbReference>
<organism evidence="1">
    <name type="scientific">Cucumis melo</name>
    <name type="common">Muskmelon</name>
    <dbReference type="NCBI Taxonomy" id="3656"/>
    <lineage>
        <taxon>Eukaryota</taxon>
        <taxon>Viridiplantae</taxon>
        <taxon>Streptophyta</taxon>
        <taxon>Embryophyta</taxon>
        <taxon>Tracheophyta</taxon>
        <taxon>Spermatophyta</taxon>
        <taxon>Magnoliopsida</taxon>
        <taxon>eudicotyledons</taxon>
        <taxon>Gunneridae</taxon>
        <taxon>Pentapetalae</taxon>
        <taxon>rosids</taxon>
        <taxon>fabids</taxon>
        <taxon>Cucurbitales</taxon>
        <taxon>Cucurbitaceae</taxon>
        <taxon>Benincaseae</taxon>
        <taxon>Cucumis</taxon>
    </lineage>
</organism>
<dbReference type="AlphaFoldDB" id="A0A9I9EH30"/>
<evidence type="ECO:0000313" key="1">
    <source>
        <dbReference type="EnsemblPlants" id="MELO3C033687.2.1"/>
    </source>
</evidence>
<name>A0A9I9EH30_CUCME</name>
<reference evidence="1" key="1">
    <citation type="submission" date="2023-03" db="UniProtKB">
        <authorList>
            <consortium name="EnsemblPlants"/>
        </authorList>
    </citation>
    <scope>IDENTIFICATION</scope>
</reference>
<protein>
    <submittedName>
        <fullName evidence="1">Uncharacterized protein</fullName>
    </submittedName>
</protein>
<dbReference type="EnsemblPlants" id="MELO3C033687.2.1">
    <property type="protein sequence ID" value="MELO3C033687.2.1"/>
    <property type="gene ID" value="MELO3C033687.2"/>
</dbReference>
<proteinExistence type="predicted"/>
<accession>A0A9I9EH30</accession>